<proteinExistence type="inferred from homology"/>
<evidence type="ECO:0000313" key="3">
    <source>
        <dbReference type="EMBL" id="MDI3404197.1"/>
    </source>
</evidence>
<dbReference type="Gene3D" id="3.30.420.40">
    <property type="match status" value="2"/>
</dbReference>
<protein>
    <submittedName>
        <fullName evidence="3">ROK family transcriptional regulator</fullName>
    </submittedName>
</protein>
<evidence type="ECO:0000256" key="1">
    <source>
        <dbReference type="ARBA" id="ARBA00006479"/>
    </source>
</evidence>
<sequence length="414" mass="42628">MREKSAPHPHPHRRNAGNAGNGRNTAGFSALAEPVLELLASGRATTRTELAGLLGAAPSTVSFTVSRLMAHGLVAEEGTVSSAGGRPRKVLRLGGSDGYALAADIGGRHARVGVVQAGGVLTDVSTVPFATDEGPDTALAALAATLDTLTEQHGRPLLRGIGLCLPGPVDVEPGVVTLPARMPGWNRFPVRAWLEERFAVPVALDNDANCMAVGEHTVQPAGRRQSILVKAGTGIGTGVIADGRLYRGATGAAGEITHVRVEAAQDIPCSCGNTGCLETVASGAALVRTLRERGLPVTSTEDVVRLASDADPEATRAVRQAGRYLGQVLAANVNFFNPDAVYLGGILSTLETFVAAVRSQLYEGCHPLVTEHLAIERVALGADAGLVGAGQFALQRALAHALRAVTGAAAPIHV</sequence>
<dbReference type="InterPro" id="IPR036390">
    <property type="entry name" value="WH_DNA-bd_sf"/>
</dbReference>
<comment type="caution">
    <text evidence="3">The sequence shown here is derived from an EMBL/GenBank/DDBJ whole genome shotgun (WGS) entry which is preliminary data.</text>
</comment>
<feature type="compositionally biased region" description="Low complexity" evidence="2">
    <location>
        <begin position="16"/>
        <end position="26"/>
    </location>
</feature>
<dbReference type="InterPro" id="IPR036388">
    <property type="entry name" value="WH-like_DNA-bd_sf"/>
</dbReference>
<evidence type="ECO:0000256" key="2">
    <source>
        <dbReference type="SAM" id="MobiDB-lite"/>
    </source>
</evidence>
<comment type="similarity">
    <text evidence="1">Belongs to the ROK (NagC/XylR) family.</text>
</comment>
<dbReference type="EMBL" id="JASCIQ010000008">
    <property type="protein sequence ID" value="MDI3404197.1"/>
    <property type="molecule type" value="Genomic_DNA"/>
</dbReference>
<dbReference type="PANTHER" id="PTHR18964:SF173">
    <property type="entry name" value="GLUCOKINASE"/>
    <property type="match status" value="1"/>
</dbReference>
<dbReference type="Gene3D" id="1.10.10.10">
    <property type="entry name" value="Winged helix-like DNA-binding domain superfamily/Winged helix DNA-binding domain"/>
    <property type="match status" value="1"/>
</dbReference>
<feature type="region of interest" description="Disordered" evidence="2">
    <location>
        <begin position="1"/>
        <end position="26"/>
    </location>
</feature>
<evidence type="ECO:0000313" key="4">
    <source>
        <dbReference type="Proteomes" id="UP001223978"/>
    </source>
</evidence>
<keyword evidence="4" id="KW-1185">Reference proteome</keyword>
<dbReference type="SUPFAM" id="SSF53067">
    <property type="entry name" value="Actin-like ATPase domain"/>
    <property type="match status" value="1"/>
</dbReference>
<dbReference type="Proteomes" id="UP001223978">
    <property type="component" value="Unassembled WGS sequence"/>
</dbReference>
<dbReference type="InterPro" id="IPR011991">
    <property type="entry name" value="ArsR-like_HTH"/>
</dbReference>
<dbReference type="Pfam" id="PF00480">
    <property type="entry name" value="ROK"/>
    <property type="match status" value="1"/>
</dbReference>
<reference evidence="3 4" key="1">
    <citation type="submission" date="2023-05" db="EMBL/GenBank/DDBJ databases">
        <title>Draft genome sequence of Streptomyces sp. B-S-A6 isolated from a cave soil in Thailand.</title>
        <authorList>
            <person name="Chamroensaksri N."/>
            <person name="Muangham S."/>
        </authorList>
    </citation>
    <scope>NUCLEOTIDE SEQUENCE [LARGE SCALE GENOMIC DNA]</scope>
    <source>
        <strain evidence="3 4">B-S-A6</strain>
    </source>
</reference>
<dbReference type="SUPFAM" id="SSF46785">
    <property type="entry name" value="Winged helix' DNA-binding domain"/>
    <property type="match status" value="1"/>
</dbReference>
<dbReference type="InterPro" id="IPR043129">
    <property type="entry name" value="ATPase_NBD"/>
</dbReference>
<dbReference type="InterPro" id="IPR000600">
    <property type="entry name" value="ROK"/>
</dbReference>
<dbReference type="CDD" id="cd00090">
    <property type="entry name" value="HTH_ARSR"/>
    <property type="match status" value="1"/>
</dbReference>
<organism evidence="3 4">
    <name type="scientific">Streptomyces cavernicola</name>
    <dbReference type="NCBI Taxonomy" id="3043613"/>
    <lineage>
        <taxon>Bacteria</taxon>
        <taxon>Bacillati</taxon>
        <taxon>Actinomycetota</taxon>
        <taxon>Actinomycetes</taxon>
        <taxon>Kitasatosporales</taxon>
        <taxon>Streptomycetaceae</taxon>
        <taxon>Streptomyces</taxon>
    </lineage>
</organism>
<dbReference type="PANTHER" id="PTHR18964">
    <property type="entry name" value="ROK (REPRESSOR, ORF, KINASE) FAMILY"/>
    <property type="match status" value="1"/>
</dbReference>
<accession>A0ABT6S831</accession>
<dbReference type="RefSeq" id="WP_282542148.1">
    <property type="nucleotide sequence ID" value="NZ_JASCIQ010000008.1"/>
</dbReference>
<gene>
    <name evidence="3" type="ORF">QIS96_10235</name>
</gene>
<name>A0ABT6S831_9ACTN</name>